<proteinExistence type="predicted"/>
<sequence>MVVKFMVVHYNMHSKNVEISYMYVKNAVSVQQMLKIYVNIHKQYM</sequence>
<dbReference type="AlphaFoldDB" id="A0A183JPD1"/>
<accession>A0A183JPD1</accession>
<dbReference type="Proteomes" id="UP000279833">
    <property type="component" value="Unassembled WGS sequence"/>
</dbReference>
<evidence type="ECO:0000313" key="2">
    <source>
        <dbReference type="Proteomes" id="UP000279833"/>
    </source>
</evidence>
<dbReference type="EMBL" id="UZAK01006225">
    <property type="protein sequence ID" value="VDO89746.1"/>
    <property type="molecule type" value="Genomic_DNA"/>
</dbReference>
<evidence type="ECO:0000313" key="3">
    <source>
        <dbReference type="WBParaSite" id="SCUD_0000456801-mRNA-1"/>
    </source>
</evidence>
<keyword evidence="2" id="KW-1185">Reference proteome</keyword>
<organism evidence="3">
    <name type="scientific">Schistosoma curassoni</name>
    <dbReference type="NCBI Taxonomy" id="6186"/>
    <lineage>
        <taxon>Eukaryota</taxon>
        <taxon>Metazoa</taxon>
        <taxon>Spiralia</taxon>
        <taxon>Lophotrochozoa</taxon>
        <taxon>Platyhelminthes</taxon>
        <taxon>Trematoda</taxon>
        <taxon>Digenea</taxon>
        <taxon>Strigeidida</taxon>
        <taxon>Schistosomatoidea</taxon>
        <taxon>Schistosomatidae</taxon>
        <taxon>Schistosoma</taxon>
    </lineage>
</organism>
<dbReference type="WBParaSite" id="SCUD_0000456801-mRNA-1">
    <property type="protein sequence ID" value="SCUD_0000456801-mRNA-1"/>
    <property type="gene ID" value="SCUD_0000456801"/>
</dbReference>
<protein>
    <submittedName>
        <fullName evidence="1 3">Uncharacterized protein</fullName>
    </submittedName>
</protein>
<evidence type="ECO:0000313" key="1">
    <source>
        <dbReference type="EMBL" id="VDO89746.1"/>
    </source>
</evidence>
<name>A0A183JPD1_9TREM</name>
<reference evidence="1 2" key="2">
    <citation type="submission" date="2018-11" db="EMBL/GenBank/DDBJ databases">
        <authorList>
            <consortium name="Pathogen Informatics"/>
        </authorList>
    </citation>
    <scope>NUCLEOTIDE SEQUENCE [LARGE SCALE GENOMIC DNA]</scope>
    <source>
        <strain evidence="1">Dakar</strain>
        <strain evidence="2">Dakar, Senegal</strain>
    </source>
</reference>
<reference evidence="3" key="1">
    <citation type="submission" date="2016-06" db="UniProtKB">
        <authorList>
            <consortium name="WormBaseParasite"/>
        </authorList>
    </citation>
    <scope>IDENTIFICATION</scope>
</reference>
<gene>
    <name evidence="1" type="ORF">SCUD_LOCUS4569</name>
</gene>